<reference evidence="2" key="1">
    <citation type="submission" date="2017-04" db="EMBL/GenBank/DDBJ databases">
        <title>Function of individual gut microbiota members based on whole genome sequencing of pure cultures obtained from chicken caecum.</title>
        <authorList>
            <person name="Medvecky M."/>
            <person name="Cejkova D."/>
            <person name="Polansky O."/>
            <person name="Karasova D."/>
            <person name="Kubasova T."/>
            <person name="Cizek A."/>
            <person name="Rychlik I."/>
        </authorList>
    </citation>
    <scope>NUCLEOTIDE SEQUENCE [LARGE SCALE GENOMIC DNA]</scope>
    <source>
        <strain evidence="2">An175</strain>
    </source>
</reference>
<dbReference type="RefSeq" id="WP_087299681.1">
    <property type="nucleotide sequence ID" value="NZ_NFKP01000003.1"/>
</dbReference>
<protein>
    <submittedName>
        <fullName evidence="1">Uncharacterized protein</fullName>
    </submittedName>
</protein>
<evidence type="ECO:0000313" key="1">
    <source>
        <dbReference type="EMBL" id="OUP70584.1"/>
    </source>
</evidence>
<name>A0A1Y4MPE9_9FIRM</name>
<sequence length="192" mass="21866">MSRQRRFQNLITLSAKKGSGKDQVLNLYYPTYELAKCMAIFLKRCLMIKDFDVDLKYSTPSGFVSMYKGGPSKIRMTDGKFKALKEIRDTEASARLKLRVFRDASYGGDMILLFYFYGKTDLNMAHALLKLGLSDLWTTCECEIRDTSKDGVWFECNEQGFCDGELATLVNRLDPVSKIRAIEFVTQLLGDA</sequence>
<dbReference type="EMBL" id="NFKP01000003">
    <property type="protein sequence ID" value="OUP70584.1"/>
    <property type="molecule type" value="Genomic_DNA"/>
</dbReference>
<dbReference type="Proteomes" id="UP000196386">
    <property type="component" value="Unassembled WGS sequence"/>
</dbReference>
<dbReference type="AlphaFoldDB" id="A0A1Y4MPE9"/>
<gene>
    <name evidence="1" type="ORF">B5F11_03860</name>
</gene>
<organism evidence="1 2">
    <name type="scientific">Anaerotruncus colihominis</name>
    <dbReference type="NCBI Taxonomy" id="169435"/>
    <lineage>
        <taxon>Bacteria</taxon>
        <taxon>Bacillati</taxon>
        <taxon>Bacillota</taxon>
        <taxon>Clostridia</taxon>
        <taxon>Eubacteriales</taxon>
        <taxon>Oscillospiraceae</taxon>
        <taxon>Anaerotruncus</taxon>
    </lineage>
</organism>
<comment type="caution">
    <text evidence="1">The sequence shown here is derived from an EMBL/GenBank/DDBJ whole genome shotgun (WGS) entry which is preliminary data.</text>
</comment>
<proteinExistence type="predicted"/>
<accession>A0A1Y4MPE9</accession>
<evidence type="ECO:0000313" key="2">
    <source>
        <dbReference type="Proteomes" id="UP000196386"/>
    </source>
</evidence>